<dbReference type="Pfam" id="PF01343">
    <property type="entry name" value="Peptidase_S49"/>
    <property type="match status" value="1"/>
</dbReference>
<dbReference type="InterPro" id="IPR002142">
    <property type="entry name" value="Peptidase_S49"/>
</dbReference>
<evidence type="ECO:0000313" key="7">
    <source>
        <dbReference type="EMBL" id="SPS06218.1"/>
    </source>
</evidence>
<evidence type="ECO:0000256" key="2">
    <source>
        <dbReference type="ARBA" id="ARBA00022670"/>
    </source>
</evidence>
<evidence type="ECO:0000256" key="3">
    <source>
        <dbReference type="ARBA" id="ARBA00022801"/>
    </source>
</evidence>
<dbReference type="Gene3D" id="3.90.226.10">
    <property type="entry name" value="2-enoyl-CoA Hydratase, Chain A, domain 1"/>
    <property type="match status" value="1"/>
</dbReference>
<sequence>MKLLDILTAPWAIDPAKLLEIQAIYATHLRGDKIDISSVEAKIGRPLNSQQLRYFIQDGVAILPIEGVIAKRMNLFSSISGGSSSELIARDLRDIMNDPVAHSVILLIDSPGGTVDGTQLLADVVASAEKPVIALASGTMASAAYWIGSAAKAVYIADGTTAVGSIGVVATHTDVSKAEEARGVKTTEIFAGQYKRIASNYAPLSKEGRQTMQDQVDYTYSLFVSAVAKHRGVSMDTVLEKMADGRIFIGQQAIDAGLVDGVSTLDDLVVQLNRDRESGSSRAGVARSIQPKKQGAEMPNPTAEQIAAEHPDIAEHFRAEGATAERARIQDVEGQLIPGHEALINSMKFDGKSTAGDAAKAVLAAEKSTRAAQAANLASDAPQPVMQTPAPMVEDKQLTRAELDAKAKAYMAEHPGTDYITAVKLIEGGK</sequence>
<dbReference type="Gene3D" id="6.20.330.10">
    <property type="match status" value="1"/>
</dbReference>
<accession>A0A2X0QXA7</accession>
<protein>
    <submittedName>
        <fullName evidence="7">ClpP class periplasmic serine protease</fullName>
    </submittedName>
</protein>
<feature type="region of interest" description="Disordered" evidence="5">
    <location>
        <begin position="279"/>
        <end position="299"/>
    </location>
</feature>
<evidence type="ECO:0000256" key="5">
    <source>
        <dbReference type="SAM" id="MobiDB-lite"/>
    </source>
</evidence>
<keyword evidence="3" id="KW-0378">Hydrolase</keyword>
<proteinExistence type="inferred from homology"/>
<keyword evidence="4" id="KW-0720">Serine protease</keyword>
<dbReference type="PANTHER" id="PTHR42987:SF4">
    <property type="entry name" value="PROTEASE SOHB-RELATED"/>
    <property type="match status" value="1"/>
</dbReference>
<name>A0A2X0QXA7_9PROT</name>
<dbReference type="GO" id="GO:0008236">
    <property type="term" value="F:serine-type peptidase activity"/>
    <property type="evidence" value="ECO:0007669"/>
    <property type="project" value="UniProtKB-KW"/>
</dbReference>
<dbReference type="InterPro" id="IPR004635">
    <property type="entry name" value="Pept_S49_SppA"/>
</dbReference>
<reference evidence="7" key="1">
    <citation type="submission" date="2018-05" db="EMBL/GenBank/DDBJ databases">
        <authorList>
            <person name="Lanie J.A."/>
            <person name="Ng W.-L."/>
            <person name="Kazmierczak K.M."/>
            <person name="Andrzejewski T.M."/>
            <person name="Davidsen T.M."/>
            <person name="Wayne K.J."/>
            <person name="Tettelin H."/>
            <person name="Glass J.I."/>
            <person name="Rusch D."/>
            <person name="Podicherti R."/>
            <person name="Tsui H.-C.T."/>
            <person name="Winkler M.E."/>
        </authorList>
    </citation>
    <scope>NUCLEOTIDE SEQUENCE</scope>
    <source>
        <strain evidence="7">KNB</strain>
    </source>
</reference>
<dbReference type="AlphaFoldDB" id="A0A2X0QXA7"/>
<keyword evidence="2 7" id="KW-0645">Protease</keyword>
<dbReference type="PANTHER" id="PTHR42987">
    <property type="entry name" value="PEPTIDASE S49"/>
    <property type="match status" value="1"/>
</dbReference>
<evidence type="ECO:0000256" key="1">
    <source>
        <dbReference type="ARBA" id="ARBA00008683"/>
    </source>
</evidence>
<dbReference type="GO" id="GO:0006508">
    <property type="term" value="P:proteolysis"/>
    <property type="evidence" value="ECO:0007669"/>
    <property type="project" value="UniProtKB-KW"/>
</dbReference>
<dbReference type="CDD" id="cd07022">
    <property type="entry name" value="S49_Sppa_36K_type"/>
    <property type="match status" value="1"/>
</dbReference>
<feature type="domain" description="Peptidase S49" evidence="6">
    <location>
        <begin position="127"/>
        <end position="274"/>
    </location>
</feature>
<evidence type="ECO:0000256" key="4">
    <source>
        <dbReference type="ARBA" id="ARBA00022825"/>
    </source>
</evidence>
<dbReference type="InterPro" id="IPR029045">
    <property type="entry name" value="ClpP/crotonase-like_dom_sf"/>
</dbReference>
<organism evidence="7">
    <name type="scientific">Candidatus Nitrotoga fabula</name>
    <dbReference type="NCBI Taxonomy" id="2182327"/>
    <lineage>
        <taxon>Bacteria</taxon>
        <taxon>Pseudomonadati</taxon>
        <taxon>Pseudomonadota</taxon>
        <taxon>Betaproteobacteria</taxon>
        <taxon>Nitrosomonadales</taxon>
        <taxon>Gallionellaceae</taxon>
        <taxon>Candidatus Nitrotoga</taxon>
    </lineage>
</organism>
<dbReference type="SUPFAM" id="SSF52096">
    <property type="entry name" value="ClpP/crotonase"/>
    <property type="match status" value="1"/>
</dbReference>
<gene>
    <name evidence="7" type="ORF">NITFAB_1808</name>
</gene>
<dbReference type="EMBL" id="LS423452">
    <property type="protein sequence ID" value="SPS06218.1"/>
    <property type="molecule type" value="Genomic_DNA"/>
</dbReference>
<evidence type="ECO:0000259" key="6">
    <source>
        <dbReference type="Pfam" id="PF01343"/>
    </source>
</evidence>
<comment type="similarity">
    <text evidence="1">Belongs to the peptidase S49 family.</text>
</comment>
<dbReference type="InterPro" id="IPR033855">
    <property type="entry name" value="Protein_C"/>
</dbReference>
<dbReference type="NCBIfam" id="TIGR00706">
    <property type="entry name" value="SppA_dom"/>
    <property type="match status" value="1"/>
</dbReference>